<gene>
    <name evidence="1" type="ORF">AMORRO_LOCUS4891</name>
</gene>
<feature type="non-terminal residue" evidence="1">
    <location>
        <position position="94"/>
    </location>
</feature>
<comment type="caution">
    <text evidence="1">The sequence shown here is derived from an EMBL/GenBank/DDBJ whole genome shotgun (WGS) entry which is preliminary data.</text>
</comment>
<proteinExistence type="predicted"/>
<organism evidence="1 2">
    <name type="scientific">Acaulospora morrowiae</name>
    <dbReference type="NCBI Taxonomy" id="94023"/>
    <lineage>
        <taxon>Eukaryota</taxon>
        <taxon>Fungi</taxon>
        <taxon>Fungi incertae sedis</taxon>
        <taxon>Mucoromycota</taxon>
        <taxon>Glomeromycotina</taxon>
        <taxon>Glomeromycetes</taxon>
        <taxon>Diversisporales</taxon>
        <taxon>Acaulosporaceae</taxon>
        <taxon>Acaulospora</taxon>
    </lineage>
</organism>
<keyword evidence="2" id="KW-1185">Reference proteome</keyword>
<reference evidence="1" key="1">
    <citation type="submission" date="2021-06" db="EMBL/GenBank/DDBJ databases">
        <authorList>
            <person name="Kallberg Y."/>
            <person name="Tangrot J."/>
            <person name="Rosling A."/>
        </authorList>
    </citation>
    <scope>NUCLEOTIDE SEQUENCE</scope>
    <source>
        <strain evidence="1">CL551</strain>
    </source>
</reference>
<evidence type="ECO:0000313" key="1">
    <source>
        <dbReference type="EMBL" id="CAG8535887.1"/>
    </source>
</evidence>
<dbReference type="EMBL" id="CAJVPV010002789">
    <property type="protein sequence ID" value="CAG8535887.1"/>
    <property type="molecule type" value="Genomic_DNA"/>
</dbReference>
<accession>A0A9N9AKF5</accession>
<evidence type="ECO:0000313" key="2">
    <source>
        <dbReference type="Proteomes" id="UP000789342"/>
    </source>
</evidence>
<sequence>MDDLDLIFLIIPTGAFFGHHSMPSGICISKNESVNTLYTKIRKRYSYDYGDASFNLRVVDIERREYVYMEPEKKIGDYFNESLVKLREIAIHIL</sequence>
<dbReference type="AlphaFoldDB" id="A0A9N9AKF5"/>
<name>A0A9N9AKF5_9GLOM</name>
<dbReference type="Proteomes" id="UP000789342">
    <property type="component" value="Unassembled WGS sequence"/>
</dbReference>
<protein>
    <submittedName>
        <fullName evidence="1">9344_t:CDS:1</fullName>
    </submittedName>
</protein>